<comment type="caution">
    <text evidence="3">The sequence shown here is derived from an EMBL/GenBank/DDBJ whole genome shotgun (WGS) entry which is preliminary data.</text>
</comment>
<dbReference type="EMBL" id="JAWRCP010000001">
    <property type="protein sequence ID" value="MDW6091250.1"/>
    <property type="molecule type" value="Genomic_DNA"/>
</dbReference>
<feature type="compositionally biased region" description="Polar residues" evidence="1">
    <location>
        <begin position="1"/>
        <end position="17"/>
    </location>
</feature>
<dbReference type="Proteomes" id="UP001279860">
    <property type="component" value="Unassembled WGS sequence"/>
</dbReference>
<name>A0ABU4IPC3_9VIBR</name>
<evidence type="ECO:0000313" key="3">
    <source>
        <dbReference type="EMBL" id="MDW6091250.1"/>
    </source>
</evidence>
<evidence type="ECO:0000256" key="2">
    <source>
        <dbReference type="SAM" id="Phobius"/>
    </source>
</evidence>
<proteinExistence type="predicted"/>
<evidence type="ECO:0000313" key="4">
    <source>
        <dbReference type="Proteomes" id="UP001279860"/>
    </source>
</evidence>
<keyword evidence="2" id="KW-1133">Transmembrane helix</keyword>
<gene>
    <name evidence="3" type="ORF">SBX64_01540</name>
</gene>
<feature type="transmembrane region" description="Helical" evidence="2">
    <location>
        <begin position="133"/>
        <end position="154"/>
    </location>
</feature>
<evidence type="ECO:0000256" key="1">
    <source>
        <dbReference type="SAM" id="MobiDB-lite"/>
    </source>
</evidence>
<organism evidence="3 4">
    <name type="scientific">Vibrio rhizosphaerae</name>
    <dbReference type="NCBI Taxonomy" id="398736"/>
    <lineage>
        <taxon>Bacteria</taxon>
        <taxon>Pseudomonadati</taxon>
        <taxon>Pseudomonadota</taxon>
        <taxon>Gammaproteobacteria</taxon>
        <taxon>Vibrionales</taxon>
        <taxon>Vibrionaceae</taxon>
        <taxon>Vibrio</taxon>
    </lineage>
</organism>
<feature type="transmembrane region" description="Helical" evidence="2">
    <location>
        <begin position="100"/>
        <end position="121"/>
    </location>
</feature>
<keyword evidence="2" id="KW-0472">Membrane</keyword>
<protein>
    <submittedName>
        <fullName evidence="3">Uncharacterized protein</fullName>
    </submittedName>
</protein>
<sequence length="330" mass="37569">MSQTVYQQHAYRSNQVPPQKPRPEKTLAQRLLSAGQRMLPWSRPTKTVSTRTAQVSPSQWQKMKATAKNQECFWNEQTLEGLTGNIWVRVYLVLSGLGKVTVLFITPVLIFTLLLGSLITAGEFGISEWGTVLGAYILYVIIPAGVVWGQFELYNRGYWKPKLLRKLLDARKLFELNRRTGMVTLYKRGGKVRYSYPFVEFDCILATTPSQQGLVNYSLLLAHRYSGSMHGVPLGVLVTPHETVAEYYRLWNMIQCYMDVTQPLPDILLLEEARPKDPTTAAYDQQTGRNPRYWRDMSDDAYAEAITQIEAKQSKMSETGPEIDIFAKAS</sequence>
<accession>A0ABU4IPC3</accession>
<feature type="region of interest" description="Disordered" evidence="1">
    <location>
        <begin position="1"/>
        <end position="23"/>
    </location>
</feature>
<dbReference type="RefSeq" id="WP_318584190.1">
    <property type="nucleotide sequence ID" value="NZ_JAWRCP010000001.1"/>
</dbReference>
<keyword evidence="2" id="KW-0812">Transmembrane</keyword>
<reference evidence="3 4" key="1">
    <citation type="submission" date="2023-11" db="EMBL/GenBank/DDBJ databases">
        <title>Plant-associative lifestyle of Vibrio porteresiae and its evolutionary dynamics.</title>
        <authorList>
            <person name="Rameshkumar N."/>
            <person name="Kirti K."/>
        </authorList>
    </citation>
    <scope>NUCLEOTIDE SEQUENCE [LARGE SCALE GENOMIC DNA]</scope>
    <source>
        <strain evidence="3 4">MSSRF7</strain>
    </source>
</reference>
<keyword evidence="4" id="KW-1185">Reference proteome</keyword>